<protein>
    <submittedName>
        <fullName evidence="3">Uncharacterized protein</fullName>
    </submittedName>
</protein>
<reference evidence="3" key="1">
    <citation type="submission" date="2020-04" db="EMBL/GenBank/DDBJ databases">
        <authorList>
            <person name="Alioto T."/>
            <person name="Alioto T."/>
            <person name="Gomez Garrido J."/>
        </authorList>
    </citation>
    <scope>NUCLEOTIDE SEQUENCE</scope>
    <source>
        <strain evidence="3">A484AB</strain>
    </source>
</reference>
<accession>A0A7D9KGI6</accession>
<comment type="caution">
    <text evidence="3">The sequence shown here is derived from an EMBL/GenBank/DDBJ whole genome shotgun (WGS) entry which is preliminary data.</text>
</comment>
<dbReference type="Proteomes" id="UP001152795">
    <property type="component" value="Unassembled WGS sequence"/>
</dbReference>
<dbReference type="AlphaFoldDB" id="A0A7D9KGI6"/>
<keyword evidence="2" id="KW-0560">Oxidoreductase</keyword>
<dbReference type="PANTHER" id="PTHR44229:SF4">
    <property type="entry name" value="15-HYDROXYPROSTAGLANDIN DEHYDROGENASE [NAD(+)]"/>
    <property type="match status" value="1"/>
</dbReference>
<dbReference type="OrthoDB" id="37659at2759"/>
<evidence type="ECO:0000313" key="3">
    <source>
        <dbReference type="EMBL" id="CAB4044237.1"/>
    </source>
</evidence>
<dbReference type="EMBL" id="CACRXK020034344">
    <property type="protein sequence ID" value="CAB4044237.1"/>
    <property type="molecule type" value="Genomic_DNA"/>
</dbReference>
<gene>
    <name evidence="3" type="ORF">PACLA_8A089007</name>
</gene>
<sequence length="85" mass="9586">VAIESGVRLNCICPSIVQTDLLRKSLERDPSVKQFIDQLGKQTVDVVAEGFIQLLNDEDKVGEAMRISVQNRIDYHTFSEQNIPL</sequence>
<evidence type="ECO:0000256" key="1">
    <source>
        <dbReference type="ARBA" id="ARBA00006484"/>
    </source>
</evidence>
<dbReference type="PANTHER" id="PTHR44229">
    <property type="entry name" value="15-HYDROXYPROSTAGLANDIN DEHYDROGENASE [NAD(+)]"/>
    <property type="match status" value="1"/>
</dbReference>
<organism evidence="3 4">
    <name type="scientific">Paramuricea clavata</name>
    <name type="common">Red gorgonian</name>
    <name type="synonym">Violescent sea-whip</name>
    <dbReference type="NCBI Taxonomy" id="317549"/>
    <lineage>
        <taxon>Eukaryota</taxon>
        <taxon>Metazoa</taxon>
        <taxon>Cnidaria</taxon>
        <taxon>Anthozoa</taxon>
        <taxon>Octocorallia</taxon>
        <taxon>Malacalcyonacea</taxon>
        <taxon>Plexauridae</taxon>
        <taxon>Paramuricea</taxon>
    </lineage>
</organism>
<dbReference type="GO" id="GO:0005737">
    <property type="term" value="C:cytoplasm"/>
    <property type="evidence" value="ECO:0007669"/>
    <property type="project" value="TreeGrafter"/>
</dbReference>
<proteinExistence type="inferred from homology"/>
<name>A0A7D9KGI6_PARCT</name>
<dbReference type="Gene3D" id="3.40.50.720">
    <property type="entry name" value="NAD(P)-binding Rossmann-like Domain"/>
    <property type="match status" value="1"/>
</dbReference>
<dbReference type="GO" id="GO:0016616">
    <property type="term" value="F:oxidoreductase activity, acting on the CH-OH group of donors, NAD or NADP as acceptor"/>
    <property type="evidence" value="ECO:0007669"/>
    <property type="project" value="TreeGrafter"/>
</dbReference>
<evidence type="ECO:0000256" key="2">
    <source>
        <dbReference type="ARBA" id="ARBA00023002"/>
    </source>
</evidence>
<comment type="similarity">
    <text evidence="1">Belongs to the short-chain dehydrogenases/reductases (SDR) family.</text>
</comment>
<keyword evidence="4" id="KW-1185">Reference proteome</keyword>
<feature type="non-terminal residue" evidence="3">
    <location>
        <position position="85"/>
    </location>
</feature>
<evidence type="ECO:0000313" key="4">
    <source>
        <dbReference type="Proteomes" id="UP001152795"/>
    </source>
</evidence>